<dbReference type="Gene3D" id="3.20.20.80">
    <property type="entry name" value="Glycosidases"/>
    <property type="match status" value="1"/>
</dbReference>
<evidence type="ECO:0000256" key="2">
    <source>
        <dbReference type="ARBA" id="ARBA00022801"/>
    </source>
</evidence>
<dbReference type="Proteomes" id="UP001596044">
    <property type="component" value="Unassembled WGS sequence"/>
</dbReference>
<dbReference type="PANTHER" id="PTHR42732">
    <property type="entry name" value="BETA-GALACTOSIDASE"/>
    <property type="match status" value="1"/>
</dbReference>
<dbReference type="Pfam" id="PF18565">
    <property type="entry name" value="Glyco_hydro2_C5"/>
    <property type="match status" value="1"/>
</dbReference>
<dbReference type="InterPro" id="IPR017853">
    <property type="entry name" value="GH"/>
</dbReference>
<dbReference type="InterPro" id="IPR006101">
    <property type="entry name" value="Glyco_hydro_2"/>
</dbReference>
<keyword evidence="3" id="KW-0326">Glycosidase</keyword>
<sequence>MKTRWNKKASVFLGSIFILSQIFYGLPTSVNGSGTKDSTAVEVTSSASASEDNSLPLADPERIGFVGPLTGVSEPQLEARARSSFDFDWKFQLGGGENLQSSDVNDSGWRTLNLPHDWSIEGEYSDQNATGAAGGYLPSGVGWYRKTFEGSLAWEGKKVSIEFDGVYMNSDVWLNGQKLGNRPYGYSSFAYDLTPYLKPGKNVIAVRVDNSKAPSGRWYTGAGIYRHTWLTVTNTEHIAHWGTYVTTPEITDSSALVNIKTTVQNDRSSSANATVLSKIIDAAGNEVGRAESTLQPQSAGGSTEVEQSVSISNPHLWSTDDPYLYSVKSYLEENGEILDDYSTSFGVRYLKFDANTGFSLNGIPMKIQGMALHHDAGPVGAAVPDKVLERRLKLLKEMGVNAIRTSHNPMAPEFYSLCDRLGLMVLDEAFDGWETPKASYDYGLYFNAWWDKDLGDMIRRDRNHPSVILWSIGNEVAGSTVATATKLRDLVHQLDPTRPVTQAVIGDNTIRAVSDVAGFNNGSSFTTGAVDSYHQAHPSQPLLATEYPHTYQTRGEYHTRGQINLTPNELFPDVPQQYDSSYDIVTNGELSNRDAWQFVKDRPYLMGFFKWTGFDYIGESNYKWPARFRGKGEFDLAGFPKDIYYFYKSQWTNEPVIHILPDWTHPGMEGKTLPVWVYTNSDSVELFLNGKSLGEKQMTDAMYLSWDVPYTPGELRAVGKKKASDGSTQTLTDTVVTASNPARINLYADNTSLAPDGRDVSHLAFEVTDDNGNFVPNDNDMIKFSFVGPVTNMGMENGDPLDLTPHKVNYRKAFNGLGLGIMQSTQETGDIEVIAGGILSNSRDKDQPTVTIDVQRIALRGSLKERNLKIYYTTDGSEPSNRSQPYTGAITVNKGAIVQAAVFDADAKLLTLGDDKTSLVQAITDAHNLDPNDFASSAWAVIQASLRQAASVNENSNATQELIDQATEALQSAMDTNLRWIRIEDSETTLTEGSPLHKFFYYSTNNSWVNDGQHTYDNPKRTANDYVTITFIGTEIELFSDSSRNEGLAKVSIDGGAEVDVDEYYDIAGSPGLTGRLVYTSPDLPYGPHTLKIRCANQSTGNSNNRSINVDYVKVRKFDPNDQTPPGEVSNLTAAPGDGQVTLNWTDPADQDVKGINISEGTGSVNSVRIQPGQQTVTITGLTNGRSYSFKVSSVDASGNESAGITVQATPYIDSTAPVTIASLEPLEPNGSNGWYTTDVTITLTASDDLSGVANTQYSIDNGQNWISFINPISITQDGLNTIEYRSKDRVGNIEAAKTLILPIDKTVPTVSFSVYEGKEYWIDQTITISCEATDTGSGIATSTCKNIAAPAYSFTLGANSVSASATDAAGNPSSATLRFAVKVSLESLKGLVNQFLSDNHTGIANSLTEKLDNAMMEEGPSREGKLRAFANEVSAQSGKALKAEYAEALIRLADSLISS</sequence>
<dbReference type="SUPFAM" id="SSF49303">
    <property type="entry name" value="beta-Galactosidase/glucuronidase domain"/>
    <property type="match status" value="1"/>
</dbReference>
<dbReference type="Pfam" id="PF16355">
    <property type="entry name" value="DUF4982"/>
    <property type="match status" value="1"/>
</dbReference>
<dbReference type="Gene3D" id="2.60.120.260">
    <property type="entry name" value="Galactose-binding domain-like"/>
    <property type="match status" value="2"/>
</dbReference>
<dbReference type="Pfam" id="PF13290">
    <property type="entry name" value="CHB_HEX_C_1"/>
    <property type="match status" value="1"/>
</dbReference>
<dbReference type="EMBL" id="JBHSMJ010000022">
    <property type="protein sequence ID" value="MFC5449803.1"/>
    <property type="molecule type" value="Genomic_DNA"/>
</dbReference>
<dbReference type="InterPro" id="IPR059177">
    <property type="entry name" value="GH29D-like_dom"/>
</dbReference>
<dbReference type="Gene3D" id="3.30.1920.20">
    <property type="match status" value="1"/>
</dbReference>
<dbReference type="InterPro" id="IPR023232">
    <property type="entry name" value="Glyco_hydro_2_AS"/>
</dbReference>
<dbReference type="InterPro" id="IPR032311">
    <property type="entry name" value="DUF4982"/>
</dbReference>
<dbReference type="InterPro" id="IPR006102">
    <property type="entry name" value="Ig-like_GH2"/>
</dbReference>
<dbReference type="SUPFAM" id="SSF49785">
    <property type="entry name" value="Galactose-binding domain-like"/>
    <property type="match status" value="1"/>
</dbReference>
<comment type="caution">
    <text evidence="5">The sequence shown here is derived from an EMBL/GenBank/DDBJ whole genome shotgun (WGS) entry which is preliminary data.</text>
</comment>
<dbReference type="GO" id="GO:0016787">
    <property type="term" value="F:hydrolase activity"/>
    <property type="evidence" value="ECO:0007669"/>
    <property type="project" value="UniProtKB-KW"/>
</dbReference>
<dbReference type="InterPro" id="IPR006104">
    <property type="entry name" value="Glyco_hydro_2_N"/>
</dbReference>
<dbReference type="SMART" id="SM00060">
    <property type="entry name" value="FN3"/>
    <property type="match status" value="1"/>
</dbReference>
<dbReference type="SUPFAM" id="SSF51445">
    <property type="entry name" value="(Trans)glycosidases"/>
    <property type="match status" value="1"/>
</dbReference>
<dbReference type="RefSeq" id="WP_270885041.1">
    <property type="nucleotide sequence ID" value="NZ_JAQFVF010000083.1"/>
</dbReference>
<dbReference type="Gene3D" id="2.60.40.10">
    <property type="entry name" value="Immunoglobulins"/>
    <property type="match status" value="4"/>
</dbReference>
<dbReference type="Gene3D" id="1.20.1270.70">
    <property type="entry name" value="Designed single chain three-helix bundle"/>
    <property type="match status" value="1"/>
</dbReference>
<protein>
    <submittedName>
        <fullName evidence="5">Glycoside hydrolase family 2 TIM barrel-domain containing protein</fullName>
    </submittedName>
</protein>
<reference evidence="6" key="1">
    <citation type="journal article" date="2019" name="Int. J. Syst. Evol. Microbiol.">
        <title>The Global Catalogue of Microorganisms (GCM) 10K type strain sequencing project: providing services to taxonomists for standard genome sequencing and annotation.</title>
        <authorList>
            <consortium name="The Broad Institute Genomics Platform"/>
            <consortium name="The Broad Institute Genome Sequencing Center for Infectious Disease"/>
            <person name="Wu L."/>
            <person name="Ma J."/>
        </authorList>
    </citation>
    <scope>NUCLEOTIDE SEQUENCE [LARGE SCALE GENOMIC DNA]</scope>
    <source>
        <strain evidence="6">KACC 11904</strain>
    </source>
</reference>
<dbReference type="InterPro" id="IPR013783">
    <property type="entry name" value="Ig-like_fold"/>
</dbReference>
<evidence type="ECO:0000256" key="1">
    <source>
        <dbReference type="ARBA" id="ARBA00007401"/>
    </source>
</evidence>
<dbReference type="InterPro" id="IPR006103">
    <property type="entry name" value="Glyco_hydro_2_cat"/>
</dbReference>
<evidence type="ECO:0000256" key="3">
    <source>
        <dbReference type="ARBA" id="ARBA00023295"/>
    </source>
</evidence>
<evidence type="ECO:0000313" key="6">
    <source>
        <dbReference type="Proteomes" id="UP001596044"/>
    </source>
</evidence>
<dbReference type="CDD" id="cd00063">
    <property type="entry name" value="FN3"/>
    <property type="match status" value="1"/>
</dbReference>
<organism evidence="5 6">
    <name type="scientific">Paenibacillus aestuarii</name>
    <dbReference type="NCBI Taxonomy" id="516965"/>
    <lineage>
        <taxon>Bacteria</taxon>
        <taxon>Bacillati</taxon>
        <taxon>Bacillota</taxon>
        <taxon>Bacilli</taxon>
        <taxon>Bacillales</taxon>
        <taxon>Paenibacillaceae</taxon>
        <taxon>Paenibacillus</taxon>
    </lineage>
</organism>
<dbReference type="InterPro" id="IPR032527">
    <property type="entry name" value="DUF4959"/>
</dbReference>
<dbReference type="InterPro" id="IPR058094">
    <property type="entry name" value="Ig-like_OmpL47-like"/>
</dbReference>
<dbReference type="Pfam" id="PF02837">
    <property type="entry name" value="Glyco_hydro_2_N"/>
    <property type="match status" value="1"/>
</dbReference>
<dbReference type="Pfam" id="PF00703">
    <property type="entry name" value="Glyco_hydro_2"/>
    <property type="match status" value="1"/>
</dbReference>
<evidence type="ECO:0000259" key="4">
    <source>
        <dbReference type="PROSITE" id="PS50853"/>
    </source>
</evidence>
<dbReference type="PANTHER" id="PTHR42732:SF1">
    <property type="entry name" value="BETA-MANNOSIDASE"/>
    <property type="match status" value="1"/>
</dbReference>
<proteinExistence type="inferred from homology"/>
<dbReference type="SUPFAM" id="SSF49265">
    <property type="entry name" value="Fibronectin type III"/>
    <property type="match status" value="1"/>
</dbReference>
<dbReference type="PROSITE" id="PS00608">
    <property type="entry name" value="GLYCOSYL_HYDROL_F2_2"/>
    <property type="match status" value="1"/>
</dbReference>
<dbReference type="PRINTS" id="PR00132">
    <property type="entry name" value="GLHYDRLASE2"/>
</dbReference>
<evidence type="ECO:0000313" key="5">
    <source>
        <dbReference type="EMBL" id="MFC5449803.1"/>
    </source>
</evidence>
<dbReference type="InterPro" id="IPR036116">
    <property type="entry name" value="FN3_sf"/>
</dbReference>
<dbReference type="InterPro" id="IPR008979">
    <property type="entry name" value="Galactose-bd-like_sf"/>
</dbReference>
<name>A0ABW0K8T9_9BACL</name>
<dbReference type="InterPro" id="IPR051913">
    <property type="entry name" value="GH2_Domain-Containing"/>
</dbReference>
<dbReference type="PROSITE" id="PS50853">
    <property type="entry name" value="FN3"/>
    <property type="match status" value="1"/>
</dbReference>
<dbReference type="Pfam" id="PF16323">
    <property type="entry name" value="DUF4959"/>
    <property type="match status" value="1"/>
</dbReference>
<keyword evidence="6" id="KW-1185">Reference proteome</keyword>
<dbReference type="Pfam" id="PF02836">
    <property type="entry name" value="Glyco_hydro_2_C"/>
    <property type="match status" value="1"/>
</dbReference>
<comment type="similarity">
    <text evidence="1">Belongs to the glycosyl hydrolase 2 family.</text>
</comment>
<feature type="domain" description="Fibronectin type-III" evidence="4">
    <location>
        <begin position="1125"/>
        <end position="1213"/>
    </location>
</feature>
<accession>A0ABW0K8T9</accession>
<dbReference type="InterPro" id="IPR003961">
    <property type="entry name" value="FN3_dom"/>
</dbReference>
<gene>
    <name evidence="5" type="ORF">ACFPOG_16215</name>
</gene>
<dbReference type="InterPro" id="IPR036156">
    <property type="entry name" value="Beta-gal/glucu_dom_sf"/>
</dbReference>
<dbReference type="NCBIfam" id="NF047446">
    <property type="entry name" value="barrel_OmpL47"/>
    <property type="match status" value="1"/>
</dbReference>
<dbReference type="InterPro" id="IPR040605">
    <property type="entry name" value="Glyco_hydro2_dom5"/>
</dbReference>
<keyword evidence="2 5" id="KW-0378">Hydrolase</keyword>